<name>I0GV25_SELRL</name>
<geneLocation type="plasmid" evidence="1 2">
    <name>pSRC2</name>
</geneLocation>
<dbReference type="PATRIC" id="fig|927704.6.peg.3273"/>
<gene>
    <name evidence="1" type="ordered locus">SELR_pSRC200780</name>
</gene>
<sequence length="40" mass="4788">MVKLPRGYRIRNLNKEICTGIEFPWTVKKIERPELTLRGM</sequence>
<dbReference type="HOGENOM" id="CLU_3296384_0_0_9"/>
<dbReference type="Proteomes" id="UP000007887">
    <property type="component" value="Plasmid pSRC2"/>
</dbReference>
<accession>I0GV25</accession>
<evidence type="ECO:0000313" key="1">
    <source>
        <dbReference type="EMBL" id="BAL84612.1"/>
    </source>
</evidence>
<reference evidence="1 2" key="1">
    <citation type="submission" date="2011-10" db="EMBL/GenBank/DDBJ databases">
        <title>Whole genome sequence of Selenomonas ruminantium subsp. lactilytica TAM6421.</title>
        <authorList>
            <person name="Oguchi A."/>
            <person name="Ankai A."/>
            <person name="Kaneko J."/>
            <person name="Yamada-Narita S."/>
            <person name="Fukui S."/>
            <person name="Takahashi M."/>
            <person name="Onodera T."/>
            <person name="Kojima S."/>
            <person name="Fushimi T."/>
            <person name="Abe N."/>
            <person name="Kamio Y."/>
            <person name="Yamazaki S."/>
            <person name="Fujita N."/>
        </authorList>
    </citation>
    <scope>NUCLEOTIDE SEQUENCE [LARGE SCALE GENOMIC DNA]</scope>
    <source>
        <strain evidence="2">NBRC 103574 / TAM6421</strain>
        <plasmid evidence="1 2">pSRC2</plasmid>
    </source>
</reference>
<keyword evidence="1" id="KW-0614">Plasmid</keyword>
<dbReference type="KEGG" id="sri:SELR_pSRC200780"/>
<organism evidence="1 2">
    <name type="scientific">Selenomonas ruminantium subsp. lactilytica (strain NBRC 103574 / TAM6421)</name>
    <dbReference type="NCBI Taxonomy" id="927704"/>
    <lineage>
        <taxon>Bacteria</taxon>
        <taxon>Bacillati</taxon>
        <taxon>Bacillota</taxon>
        <taxon>Negativicutes</taxon>
        <taxon>Selenomonadales</taxon>
        <taxon>Selenomonadaceae</taxon>
        <taxon>Selenomonas</taxon>
    </lineage>
</organism>
<dbReference type="AlphaFoldDB" id="I0GV25"/>
<evidence type="ECO:0000313" key="2">
    <source>
        <dbReference type="Proteomes" id="UP000007887"/>
    </source>
</evidence>
<proteinExistence type="predicted"/>
<dbReference type="EMBL" id="AP012293">
    <property type="protein sequence ID" value="BAL84612.1"/>
    <property type="molecule type" value="Genomic_DNA"/>
</dbReference>
<protein>
    <submittedName>
        <fullName evidence="1">Uncharacterized protein</fullName>
    </submittedName>
</protein>